<evidence type="ECO:0000313" key="12">
    <source>
        <dbReference type="Proteomes" id="UP000091956"/>
    </source>
</evidence>
<keyword evidence="6 8" id="KW-0443">Lipid metabolism</keyword>
<dbReference type="AlphaFoldDB" id="A0A2P2SW69"/>
<dbReference type="Pfam" id="PF01735">
    <property type="entry name" value="PLA2_B"/>
    <property type="match status" value="1"/>
</dbReference>
<dbReference type="PANTHER" id="PTHR10728">
    <property type="entry name" value="CYTOSOLIC PHOSPHOLIPASE A2"/>
    <property type="match status" value="1"/>
</dbReference>
<dbReference type="GeneID" id="28834298"/>
<feature type="chain" id="PRO_5015022904" description="Lysophospholipase" evidence="9">
    <location>
        <begin position="26"/>
        <end position="632"/>
    </location>
</feature>
<dbReference type="EMBL" id="KV460207">
    <property type="protein sequence ID" value="OBU01042.1"/>
    <property type="molecule type" value="Genomic_DNA"/>
</dbReference>
<evidence type="ECO:0000256" key="6">
    <source>
        <dbReference type="ARBA" id="ARBA00023098"/>
    </source>
</evidence>
<dbReference type="InterPro" id="IPR016035">
    <property type="entry name" value="Acyl_Trfase/lysoPLipase"/>
</dbReference>
<dbReference type="STRING" id="342668.A0A2P2SW69"/>
<name>A0A2P2SW69_9PEZI</name>
<reference evidence="12" key="2">
    <citation type="journal article" date="2018" name="Nat. Commun.">
        <title>Extreme sensitivity to ultraviolet light in the fungal pathogen causing white-nose syndrome of bats.</title>
        <authorList>
            <person name="Palmer J.M."/>
            <person name="Drees K.P."/>
            <person name="Foster J.T."/>
            <person name="Lindner D.L."/>
        </authorList>
    </citation>
    <scope>NUCLEOTIDE SEQUENCE [LARGE SCALE GENOMIC DNA]</scope>
    <source>
        <strain evidence="12">UAMH 10579</strain>
    </source>
</reference>
<dbReference type="GO" id="GO:0004623">
    <property type="term" value="F:phospholipase A2 activity"/>
    <property type="evidence" value="ECO:0007669"/>
    <property type="project" value="TreeGrafter"/>
</dbReference>
<sequence length="632" mass="69348">MSSTTMKLSTVLAVAIGLMSNTIEAAATFCPSTYQPTSYAPIYVECPTDVQWIRPPAMLNPKEAEWVRGRKRVVADALDTYLERLCLEDFDTPRYIRALRHSNYAHVPTLGLAISGGGYRSAYTGTGAIRALDSRLEAANEQRVGGLLQSLTYLSGLSGGSWPVTSIPSHNFPTVDEIVQIWLSQPDGGSNSSSPGSPESIFEDIAAKLKAGFNVSTSDYLGRNSAYEFLSGPHGGVNNTWSGIARLSNFVNHQMPLPMLQASELTDDDKEYFGLKVPYYNATSYEMTPFEIGSWTKGFTPTEWMGTRLDDGVPVNSSMCTLGFDSSSLMMGTATSAANFWIIENDSNGVLAPFPKRSINNLKRSTPLSQRDLSLFPNATLNGLLEGFKGIFGLSTAQVDHAIWPNPFASSSSSIPRDLNLVDGSEAGQAIPLWSQIQPARASSFIIAWDDNPDAEPYAWLNGTSMHNTYLAAKASGLPFPIVPPPRTMLNKNFTLRPTFFGCNADLTTTGTTQSPIVLYMANAPYSAYTNYTWTQSSFSNTQMYEIFDNSFNAFTQGNGMLDDEWSACLGCAVVERSLEKLGMRRTRQCERCFKKHCWDGTYDDREPGTLDPSLLLAPGLSFAEWNATFWN</sequence>
<comment type="catalytic activity">
    <reaction evidence="9">
        <text>a 1-acyl-sn-glycero-3-phosphocholine + H2O = sn-glycerol 3-phosphocholine + a fatty acid + H(+)</text>
        <dbReference type="Rhea" id="RHEA:15177"/>
        <dbReference type="ChEBI" id="CHEBI:15377"/>
        <dbReference type="ChEBI" id="CHEBI:15378"/>
        <dbReference type="ChEBI" id="CHEBI:16870"/>
        <dbReference type="ChEBI" id="CHEBI:28868"/>
        <dbReference type="ChEBI" id="CHEBI:58168"/>
        <dbReference type="EC" id="3.1.1.5"/>
    </reaction>
</comment>
<organism evidence="11 12">
    <name type="scientific">Pseudogymnoascus verrucosus</name>
    <dbReference type="NCBI Taxonomy" id="342668"/>
    <lineage>
        <taxon>Eukaryota</taxon>
        <taxon>Fungi</taxon>
        <taxon>Dikarya</taxon>
        <taxon>Ascomycota</taxon>
        <taxon>Pezizomycotina</taxon>
        <taxon>Leotiomycetes</taxon>
        <taxon>Thelebolales</taxon>
        <taxon>Thelebolaceae</taxon>
        <taxon>Pseudogymnoascus</taxon>
    </lineage>
</organism>
<dbReference type="EC" id="3.1.1.5" evidence="2 9"/>
<evidence type="ECO:0000256" key="8">
    <source>
        <dbReference type="PROSITE-ProRule" id="PRU00555"/>
    </source>
</evidence>
<protein>
    <recommendedName>
        <fullName evidence="2 9">Lysophospholipase</fullName>
        <ecNumber evidence="2 9">3.1.1.5</ecNumber>
    </recommendedName>
</protein>
<evidence type="ECO:0000256" key="7">
    <source>
        <dbReference type="ARBA" id="ARBA00023180"/>
    </source>
</evidence>
<reference evidence="11 12" key="1">
    <citation type="submission" date="2016-03" db="EMBL/GenBank/DDBJ databases">
        <title>Comparative genomics of Pseudogymnoascus destructans, the fungus causing white-nose syndrome of bats.</title>
        <authorList>
            <person name="Palmer J.M."/>
            <person name="Drees K.P."/>
            <person name="Foster J.T."/>
            <person name="Lindner D.L."/>
        </authorList>
    </citation>
    <scope>NUCLEOTIDE SEQUENCE [LARGE SCALE GENOMIC DNA]</scope>
    <source>
        <strain evidence="11 12">UAMH 10579</strain>
    </source>
</reference>
<dbReference type="InterPro" id="IPR002642">
    <property type="entry name" value="LysoPLipase_cat_dom"/>
</dbReference>
<comment type="similarity">
    <text evidence="1 9">Belongs to the lysophospholipase family.</text>
</comment>
<dbReference type="Proteomes" id="UP000091956">
    <property type="component" value="Unassembled WGS sequence"/>
</dbReference>
<keyword evidence="5 8" id="KW-0442">Lipid degradation</keyword>
<keyword evidence="3 9" id="KW-0732">Signal</keyword>
<evidence type="ECO:0000313" key="11">
    <source>
        <dbReference type="EMBL" id="OBU01042.1"/>
    </source>
</evidence>
<evidence type="ECO:0000256" key="9">
    <source>
        <dbReference type="RuleBase" id="RU362103"/>
    </source>
</evidence>
<dbReference type="PROSITE" id="PS51210">
    <property type="entry name" value="PLA2C"/>
    <property type="match status" value="1"/>
</dbReference>
<evidence type="ECO:0000256" key="5">
    <source>
        <dbReference type="ARBA" id="ARBA00022963"/>
    </source>
</evidence>
<gene>
    <name evidence="11" type="ORF">VE01_00912</name>
</gene>
<proteinExistence type="inferred from homology"/>
<evidence type="ECO:0000256" key="3">
    <source>
        <dbReference type="ARBA" id="ARBA00022729"/>
    </source>
</evidence>
<feature type="domain" description="PLA2c" evidence="10">
    <location>
        <begin position="45"/>
        <end position="604"/>
    </location>
</feature>
<keyword evidence="4 8" id="KW-0378">Hydrolase</keyword>
<evidence type="ECO:0000259" key="10">
    <source>
        <dbReference type="PROSITE" id="PS51210"/>
    </source>
</evidence>
<dbReference type="GO" id="GO:0046475">
    <property type="term" value="P:glycerophospholipid catabolic process"/>
    <property type="evidence" value="ECO:0007669"/>
    <property type="project" value="TreeGrafter"/>
</dbReference>
<evidence type="ECO:0000256" key="1">
    <source>
        <dbReference type="ARBA" id="ARBA00008780"/>
    </source>
</evidence>
<keyword evidence="12" id="KW-1185">Reference proteome</keyword>
<feature type="signal peptide" evidence="9">
    <location>
        <begin position="1"/>
        <end position="25"/>
    </location>
</feature>
<dbReference type="Gene3D" id="3.40.1090.10">
    <property type="entry name" value="Cytosolic phospholipase A2 catalytic domain"/>
    <property type="match status" value="1"/>
</dbReference>
<dbReference type="GO" id="GO:0004622">
    <property type="term" value="F:phosphatidylcholine lysophospholipase activity"/>
    <property type="evidence" value="ECO:0007669"/>
    <property type="project" value="UniProtKB-EC"/>
</dbReference>
<dbReference type="GO" id="GO:0005829">
    <property type="term" value="C:cytosol"/>
    <property type="evidence" value="ECO:0007669"/>
    <property type="project" value="TreeGrafter"/>
</dbReference>
<keyword evidence="7" id="KW-0325">Glycoprotein</keyword>
<dbReference type="RefSeq" id="XP_018134774.1">
    <property type="nucleotide sequence ID" value="XM_018270440.2"/>
</dbReference>
<evidence type="ECO:0000256" key="4">
    <source>
        <dbReference type="ARBA" id="ARBA00022801"/>
    </source>
</evidence>
<dbReference type="SUPFAM" id="SSF52151">
    <property type="entry name" value="FabD/lysophospholipase-like"/>
    <property type="match status" value="1"/>
</dbReference>
<dbReference type="SMART" id="SM00022">
    <property type="entry name" value="PLAc"/>
    <property type="match status" value="1"/>
</dbReference>
<accession>A0A2P2SW69</accession>
<dbReference type="PANTHER" id="PTHR10728:SF33">
    <property type="entry name" value="LYSOPHOSPHOLIPASE 1-RELATED"/>
    <property type="match status" value="1"/>
</dbReference>
<evidence type="ECO:0000256" key="2">
    <source>
        <dbReference type="ARBA" id="ARBA00013274"/>
    </source>
</evidence>